<organism evidence="1 2">
    <name type="scientific">Dentiscutata erythropus</name>
    <dbReference type="NCBI Taxonomy" id="1348616"/>
    <lineage>
        <taxon>Eukaryota</taxon>
        <taxon>Fungi</taxon>
        <taxon>Fungi incertae sedis</taxon>
        <taxon>Mucoromycota</taxon>
        <taxon>Glomeromycotina</taxon>
        <taxon>Glomeromycetes</taxon>
        <taxon>Diversisporales</taxon>
        <taxon>Gigasporaceae</taxon>
        <taxon>Dentiscutata</taxon>
    </lineage>
</organism>
<sequence>LLLSSSFDSVLVVVDQLSKMAYFLACYKDITAKQTAQLVLHEIVRLYVPLWKIRLQKAWVLPYFISNKPSSLSFRVILSFQIHNVFHVSLLEPYEVNDIPDRYINPPSPVVVEREPEYEDTIQMIALGSLQKI</sequence>
<protein>
    <submittedName>
        <fullName evidence="1">25559_t:CDS:1</fullName>
    </submittedName>
</protein>
<accession>A0A9N9JKH5</accession>
<reference evidence="1" key="1">
    <citation type="submission" date="2021-06" db="EMBL/GenBank/DDBJ databases">
        <authorList>
            <person name="Kallberg Y."/>
            <person name="Tangrot J."/>
            <person name="Rosling A."/>
        </authorList>
    </citation>
    <scope>NUCLEOTIDE SEQUENCE</scope>
    <source>
        <strain evidence="1">MA453B</strain>
    </source>
</reference>
<proteinExistence type="predicted"/>
<dbReference type="Proteomes" id="UP000789405">
    <property type="component" value="Unassembled WGS sequence"/>
</dbReference>
<name>A0A9N9JKH5_9GLOM</name>
<gene>
    <name evidence="1" type="ORF">DERYTH_LOCUS20489</name>
</gene>
<evidence type="ECO:0000313" key="2">
    <source>
        <dbReference type="Proteomes" id="UP000789405"/>
    </source>
</evidence>
<feature type="non-terminal residue" evidence="1">
    <location>
        <position position="133"/>
    </location>
</feature>
<comment type="caution">
    <text evidence="1">The sequence shown here is derived from an EMBL/GenBank/DDBJ whole genome shotgun (WGS) entry which is preliminary data.</text>
</comment>
<evidence type="ECO:0000313" key="1">
    <source>
        <dbReference type="EMBL" id="CAG8786371.1"/>
    </source>
</evidence>
<keyword evidence="2" id="KW-1185">Reference proteome</keyword>
<dbReference type="EMBL" id="CAJVPY010024241">
    <property type="protein sequence ID" value="CAG8786371.1"/>
    <property type="molecule type" value="Genomic_DNA"/>
</dbReference>
<dbReference type="AlphaFoldDB" id="A0A9N9JKH5"/>